<dbReference type="AlphaFoldDB" id="A0A1J4L1G7"/>
<evidence type="ECO:0000313" key="3">
    <source>
        <dbReference type="Proteomes" id="UP000179807"/>
    </source>
</evidence>
<reference evidence="2" key="1">
    <citation type="submission" date="2016-10" db="EMBL/GenBank/DDBJ databases">
        <authorList>
            <person name="Benchimol M."/>
            <person name="Almeida L.G."/>
            <person name="Vasconcelos A.T."/>
            <person name="Perreira-Neves A."/>
            <person name="Rosa I.A."/>
            <person name="Tasca T."/>
            <person name="Bogo M.R."/>
            <person name="de Souza W."/>
        </authorList>
    </citation>
    <scope>NUCLEOTIDE SEQUENCE [LARGE SCALE GENOMIC DNA]</scope>
    <source>
        <strain evidence="2">K</strain>
    </source>
</reference>
<protein>
    <submittedName>
        <fullName evidence="2">Uncharacterized protein</fullName>
    </submittedName>
</protein>
<gene>
    <name evidence="2" type="ORF">TRFO_12781</name>
</gene>
<dbReference type="VEuPathDB" id="TrichDB:TRFO_12781"/>
<dbReference type="RefSeq" id="XP_068370048.1">
    <property type="nucleotide sequence ID" value="XM_068496846.1"/>
</dbReference>
<evidence type="ECO:0000313" key="2">
    <source>
        <dbReference type="EMBL" id="OHT16912.1"/>
    </source>
</evidence>
<comment type="caution">
    <text evidence="2">The sequence shown here is derived from an EMBL/GenBank/DDBJ whole genome shotgun (WGS) entry which is preliminary data.</text>
</comment>
<feature type="region of interest" description="Disordered" evidence="1">
    <location>
        <begin position="176"/>
        <end position="209"/>
    </location>
</feature>
<name>A0A1J4L1G7_9EUKA</name>
<evidence type="ECO:0000256" key="1">
    <source>
        <dbReference type="SAM" id="MobiDB-lite"/>
    </source>
</evidence>
<dbReference type="GeneID" id="94831550"/>
<dbReference type="EMBL" id="MLAK01000057">
    <property type="protein sequence ID" value="OHT16912.1"/>
    <property type="molecule type" value="Genomic_DNA"/>
</dbReference>
<accession>A0A1J4L1G7</accession>
<proteinExistence type="predicted"/>
<feature type="compositionally biased region" description="Low complexity" evidence="1">
    <location>
        <begin position="194"/>
        <end position="207"/>
    </location>
</feature>
<sequence>MMNKKNANVKIQIQEPGGSKSVTFSPVEERHSFPIDVNESSKINQNLEKELKLWNETFIELTKILTKATPYPSIFIQSEEDKRNVLKQLCESVTNKAIDPTNSKQYKQLEVNLKNCQAKVEELNQRCQSITEQLSAIPQKEIVEKEKEVLDQKISNLEEILKRQIKERKNALLQEKNKVHRRKARDFSLDGLQSTSRRSSMKSNSNTDLKNITQLSSNSSFAFDQTPINKPPASADPRMLKSPKLLPLIEDENSIANDTFA</sequence>
<keyword evidence="3" id="KW-1185">Reference proteome</keyword>
<dbReference type="Proteomes" id="UP000179807">
    <property type="component" value="Unassembled WGS sequence"/>
</dbReference>
<organism evidence="2 3">
    <name type="scientific">Tritrichomonas foetus</name>
    <dbReference type="NCBI Taxonomy" id="1144522"/>
    <lineage>
        <taxon>Eukaryota</taxon>
        <taxon>Metamonada</taxon>
        <taxon>Parabasalia</taxon>
        <taxon>Tritrichomonadida</taxon>
        <taxon>Tritrichomonadidae</taxon>
        <taxon>Tritrichomonas</taxon>
    </lineage>
</organism>